<reference evidence="3" key="1">
    <citation type="journal article" date="2019" name="Int. J. Syst. Evol. Microbiol.">
        <title>The Global Catalogue of Microorganisms (GCM) 10K type strain sequencing project: providing services to taxonomists for standard genome sequencing and annotation.</title>
        <authorList>
            <consortium name="The Broad Institute Genomics Platform"/>
            <consortium name="The Broad Institute Genome Sequencing Center for Infectious Disease"/>
            <person name="Wu L."/>
            <person name="Ma J."/>
        </authorList>
    </citation>
    <scope>NUCLEOTIDE SEQUENCE [LARGE SCALE GENOMIC DNA]</scope>
    <source>
        <strain evidence="3">CGMCC 4.7132</strain>
    </source>
</reference>
<protein>
    <submittedName>
        <fullName evidence="2">XRE family transcriptional regulator</fullName>
    </submittedName>
</protein>
<evidence type="ECO:0000313" key="2">
    <source>
        <dbReference type="EMBL" id="MFC4535027.1"/>
    </source>
</evidence>
<dbReference type="PROSITE" id="PS50943">
    <property type="entry name" value="HTH_CROC1"/>
    <property type="match status" value="1"/>
</dbReference>
<dbReference type="InterPro" id="IPR001387">
    <property type="entry name" value="Cro/C1-type_HTH"/>
</dbReference>
<name>A0ABV9CQC1_9ACTN</name>
<keyword evidence="3" id="KW-1185">Reference proteome</keyword>
<evidence type="ECO:0000259" key="1">
    <source>
        <dbReference type="PROSITE" id="PS50943"/>
    </source>
</evidence>
<dbReference type="Gene3D" id="1.10.260.40">
    <property type="entry name" value="lambda repressor-like DNA-binding domains"/>
    <property type="match status" value="1"/>
</dbReference>
<gene>
    <name evidence="2" type="ORF">ACFO60_30065</name>
</gene>
<organism evidence="2 3">
    <name type="scientific">Sphaerisporangium dianthi</name>
    <dbReference type="NCBI Taxonomy" id="1436120"/>
    <lineage>
        <taxon>Bacteria</taxon>
        <taxon>Bacillati</taxon>
        <taxon>Actinomycetota</taxon>
        <taxon>Actinomycetes</taxon>
        <taxon>Streptosporangiales</taxon>
        <taxon>Streptosporangiaceae</taxon>
        <taxon>Sphaerisporangium</taxon>
    </lineage>
</organism>
<dbReference type="RefSeq" id="WP_380846828.1">
    <property type="nucleotide sequence ID" value="NZ_JBHSFP010000027.1"/>
</dbReference>
<dbReference type="InterPro" id="IPR010982">
    <property type="entry name" value="Lambda_DNA-bd_dom_sf"/>
</dbReference>
<proteinExistence type="predicted"/>
<dbReference type="Proteomes" id="UP001596004">
    <property type="component" value="Unassembled WGS sequence"/>
</dbReference>
<accession>A0ABV9CQC1</accession>
<comment type="caution">
    <text evidence="2">The sequence shown here is derived from an EMBL/GenBank/DDBJ whole genome shotgun (WGS) entry which is preliminary data.</text>
</comment>
<sequence>MLEAVMVDEARRRPSTLADKLNHLFDTMHPAGRGPYGNEEVASAIREQGGPTISGTYIWYLRKGERDNPTVKHVEALARFFGVPPAYFFDDEAASRIGAELGVLNALKDARVQMVALRAAGLSSASLDTIVEIVDRVRDLEGLPRGDAARREPEHEDP</sequence>
<evidence type="ECO:0000313" key="3">
    <source>
        <dbReference type="Proteomes" id="UP001596004"/>
    </source>
</evidence>
<feature type="domain" description="HTH cro/C1-type" evidence="1">
    <location>
        <begin position="53"/>
        <end position="88"/>
    </location>
</feature>
<dbReference type="EMBL" id="JBHSFP010000027">
    <property type="protein sequence ID" value="MFC4535027.1"/>
    <property type="molecule type" value="Genomic_DNA"/>
</dbReference>